<comment type="subunit">
    <text evidence="4">Binds to mitochondrial small subunit 15S rRNA.</text>
</comment>
<dbReference type="EMBL" id="JAPEVG010000187">
    <property type="protein sequence ID" value="KAJ8474478.1"/>
    <property type="molecule type" value="Genomic_DNA"/>
</dbReference>
<accession>A0AAD7TT69</accession>
<evidence type="ECO:0000256" key="5">
    <source>
        <dbReference type="PROSITE-ProRule" id="PRU00708"/>
    </source>
</evidence>
<feature type="repeat" description="PPR" evidence="5">
    <location>
        <begin position="695"/>
        <end position="729"/>
    </location>
</feature>
<dbReference type="Gene3D" id="1.25.40.10">
    <property type="entry name" value="Tetratricopeptide repeat domain"/>
    <property type="match status" value="3"/>
</dbReference>
<organism evidence="7 8">
    <name type="scientific">Trametes cubensis</name>
    <dbReference type="NCBI Taxonomy" id="1111947"/>
    <lineage>
        <taxon>Eukaryota</taxon>
        <taxon>Fungi</taxon>
        <taxon>Dikarya</taxon>
        <taxon>Basidiomycota</taxon>
        <taxon>Agaricomycotina</taxon>
        <taxon>Agaricomycetes</taxon>
        <taxon>Polyporales</taxon>
        <taxon>Polyporaceae</taxon>
        <taxon>Trametes</taxon>
    </lineage>
</organism>
<evidence type="ECO:0000256" key="1">
    <source>
        <dbReference type="ARBA" id="ARBA00006192"/>
    </source>
</evidence>
<dbReference type="Pfam" id="PF23276">
    <property type="entry name" value="TPR_24"/>
    <property type="match status" value="2"/>
</dbReference>
<comment type="similarity">
    <text evidence="1">Belongs to the CCM1 family.</text>
</comment>
<protein>
    <recommendedName>
        <fullName evidence="6">Pentatricopeptide repeat-containing protein-mitochondrial domain-containing protein</fullName>
    </recommendedName>
</protein>
<keyword evidence="2" id="KW-0677">Repeat</keyword>
<feature type="domain" description="Pentatricopeptide repeat-containing protein-mitochondrial" evidence="6">
    <location>
        <begin position="232"/>
        <end position="339"/>
    </location>
</feature>
<dbReference type="PANTHER" id="PTHR47447">
    <property type="entry name" value="OS03G0856100 PROTEIN"/>
    <property type="match status" value="1"/>
</dbReference>
<feature type="domain" description="Pentatricopeptide repeat-containing protein-mitochondrial" evidence="6">
    <location>
        <begin position="640"/>
        <end position="750"/>
    </location>
</feature>
<dbReference type="PANTHER" id="PTHR47447:SF17">
    <property type="entry name" value="OS12G0638900 PROTEIN"/>
    <property type="match status" value="1"/>
</dbReference>
<comment type="caution">
    <text evidence="7">The sequence shown here is derived from an EMBL/GenBank/DDBJ whole genome shotgun (WGS) entry which is preliminary data.</text>
</comment>
<comment type="function">
    <text evidence="3">Regulates mitochondrial small subunit maturation by controlling 15S rRNA 5'-end processing. Localizes to the 5' precursor of the 15S rRNA in a position that is subsequently occupied by mS47 in the mature yeast mtSSU. Uses structure and sequence-specific RNA recognition, binding to a single-stranded region of the precursor and specifically recognizing bases -6 to -1. The exchange of Ccm1 for mS47 is coupled to the irreversible removal of precursor rRNA that is accompanied by conformational changes of the mitoribosomal proteins uS5m and mS26. These conformational changes signal completion of 5'-end rRNA processing through protection of the mature 5'-end of the 15S rRNA and stabilization of mS47. The removal of the 5' precursor together with the dissociation of Ccm1 may be catalyzed by the 5'-3' exoribonuclease Pet127. Involved in the specific removal of group I introns in mitochondrial encoded transcripts.</text>
</comment>
<evidence type="ECO:0000313" key="7">
    <source>
        <dbReference type="EMBL" id="KAJ8474478.1"/>
    </source>
</evidence>
<dbReference type="NCBIfam" id="TIGR00756">
    <property type="entry name" value="PPR"/>
    <property type="match status" value="2"/>
</dbReference>
<dbReference type="InterPro" id="IPR011990">
    <property type="entry name" value="TPR-like_helical_dom_sf"/>
</dbReference>
<dbReference type="InterPro" id="IPR002885">
    <property type="entry name" value="PPR_rpt"/>
</dbReference>
<proteinExistence type="inferred from homology"/>
<feature type="repeat" description="PPR" evidence="5">
    <location>
        <begin position="379"/>
        <end position="413"/>
    </location>
</feature>
<evidence type="ECO:0000259" key="6">
    <source>
        <dbReference type="Pfam" id="PF23276"/>
    </source>
</evidence>
<evidence type="ECO:0000256" key="2">
    <source>
        <dbReference type="ARBA" id="ARBA00022737"/>
    </source>
</evidence>
<sequence length="850" mass="94881">MPWRVGRDLRHLYHAAHATLERSRTLLRPICLIAKPIHSTRAPWRPAVALKLKHSHTAVQSEETVEDLQLTPLHDLDVESVLLRWKRPKEVETVDPDTQPPPHILAVLEDVFKRYRTRLPTLEELRSSPATAELVTYLRIPHRPPALAQHFLNAREPRRALWIIRIAVQGGYSFSPKFYGRISEKLADMHKWRLIPGLTDVAREDLGYTTTGLLNWRLQALMESQHHFPLQDVLDLYAREHVRVSRLTYHLLIAMHLRNHDLTTALAVVRAMESAGLTVSPRTWAVILLNHRSLGLSPSAKAQALNALQTADAQTATTILNSLVQLLLDAHDMTGAIDVLSMASVPSAGHLSDHGVGTTQLDGANSDHALSSPRGVLINITTYNILLNYLARQGDLSRSLQTLEQMDGAAIVPNDATAAALVRLYYATDSPNDALHIVADALRKFPAAADLLPDLGFTASMPAKHPIYPNTAIPTVGLFNSLITGILRYSGLAALNIVLRIMRIVKVDANAATLAILMSHLNRREKSRPREMIRAVRALMSIGLPPTTRHLHVLMAALLREERAIAHPRGWTVGPVPEKTSLRPFATGNCFEPAAGVVFPRRLRYRTLMRPILQSLGDRGVRSDRVTFAMRIKHDAVVKCDLEMALTTFKTMVAAGIQPNEYHYGALIEGYAAVGDMRGAVDIMSKAIDAGARVTVKIHTMIIAGFARLGQPTEAVEAFRRMVGEGIRPDVPAIDAVVSAFFRAKAYRMARRALLQLWPQVAPISDELEKASLRQLAVAFRALHGVNTKVPERLSSQEQRMLRWKIRDILRRWKSAEGYSRDKAERAHRPARHRHVSLARTPEYTRAKRC</sequence>
<dbReference type="PROSITE" id="PS51375">
    <property type="entry name" value="PPR"/>
    <property type="match status" value="2"/>
</dbReference>
<evidence type="ECO:0000256" key="4">
    <source>
        <dbReference type="ARBA" id="ARBA00044511"/>
    </source>
</evidence>
<evidence type="ECO:0000313" key="8">
    <source>
        <dbReference type="Proteomes" id="UP001215151"/>
    </source>
</evidence>
<name>A0AAD7TT69_9APHY</name>
<evidence type="ECO:0000256" key="3">
    <source>
        <dbReference type="ARBA" id="ARBA00044493"/>
    </source>
</evidence>
<reference evidence="7" key="1">
    <citation type="submission" date="2022-11" db="EMBL/GenBank/DDBJ databases">
        <title>Genome Sequence of Cubamyces cubensis.</title>
        <authorList>
            <person name="Buettner E."/>
        </authorList>
    </citation>
    <scope>NUCLEOTIDE SEQUENCE</scope>
    <source>
        <strain evidence="7">MPL-01</strain>
    </source>
</reference>
<gene>
    <name evidence="7" type="ORF">ONZ51_g7185</name>
</gene>
<dbReference type="Pfam" id="PF13812">
    <property type="entry name" value="PPR_3"/>
    <property type="match status" value="1"/>
</dbReference>
<dbReference type="InterPro" id="IPR057027">
    <property type="entry name" value="TPR_mt"/>
</dbReference>
<dbReference type="AlphaFoldDB" id="A0AAD7TT69"/>
<keyword evidence="8" id="KW-1185">Reference proteome</keyword>
<dbReference type="Proteomes" id="UP001215151">
    <property type="component" value="Unassembled WGS sequence"/>
</dbReference>